<organism evidence="2 3">
    <name type="scientific">Eimeria mitis</name>
    <dbReference type="NCBI Taxonomy" id="44415"/>
    <lineage>
        <taxon>Eukaryota</taxon>
        <taxon>Sar</taxon>
        <taxon>Alveolata</taxon>
        <taxon>Apicomplexa</taxon>
        <taxon>Conoidasida</taxon>
        <taxon>Coccidia</taxon>
        <taxon>Eucoccidiorida</taxon>
        <taxon>Eimeriorina</taxon>
        <taxon>Eimeriidae</taxon>
        <taxon>Eimeria</taxon>
    </lineage>
</organism>
<dbReference type="EMBL" id="HG731849">
    <property type="protein sequence ID" value="CDJ35637.1"/>
    <property type="molecule type" value="Genomic_DNA"/>
</dbReference>
<feature type="region of interest" description="Disordered" evidence="1">
    <location>
        <begin position="28"/>
        <end position="108"/>
    </location>
</feature>
<name>U6KH90_9EIME</name>
<keyword evidence="3" id="KW-1185">Reference proteome</keyword>
<feature type="compositionally biased region" description="Polar residues" evidence="1">
    <location>
        <begin position="96"/>
        <end position="108"/>
    </location>
</feature>
<dbReference type="VEuPathDB" id="ToxoDB:EMH_0099140"/>
<dbReference type="RefSeq" id="XP_037877926.1">
    <property type="nucleotide sequence ID" value="XM_038022072.1"/>
</dbReference>
<accession>U6KH90</accession>
<evidence type="ECO:0000313" key="3">
    <source>
        <dbReference type="Proteomes" id="UP000030744"/>
    </source>
</evidence>
<dbReference type="AlphaFoldDB" id="U6KH90"/>
<protein>
    <submittedName>
        <fullName evidence="2">Uncharacterized protein</fullName>
    </submittedName>
</protein>
<feature type="compositionally biased region" description="Basic and acidic residues" evidence="1">
    <location>
        <begin position="29"/>
        <end position="59"/>
    </location>
</feature>
<dbReference type="GeneID" id="60404847"/>
<dbReference type="Proteomes" id="UP000030744">
    <property type="component" value="Unassembled WGS sequence"/>
</dbReference>
<evidence type="ECO:0000256" key="1">
    <source>
        <dbReference type="SAM" id="MobiDB-lite"/>
    </source>
</evidence>
<evidence type="ECO:0000313" key="2">
    <source>
        <dbReference type="EMBL" id="CDJ35637.1"/>
    </source>
</evidence>
<sequence>MNAGLSYQGDRDSVCLSRWLCTALSALAETERDRERRQETEKEKEKEEKKETEKETEKEKKRKREEKKKKKKKRETKKLLSPLSCFSMKPRRRSTETPNASSYTNSNK</sequence>
<reference evidence="2" key="2">
    <citation type="submission" date="2013-10" db="EMBL/GenBank/DDBJ databases">
        <authorList>
            <person name="Aslett M."/>
        </authorList>
    </citation>
    <scope>NUCLEOTIDE SEQUENCE [LARGE SCALE GENOMIC DNA]</scope>
    <source>
        <strain evidence="2">Houghton</strain>
    </source>
</reference>
<proteinExistence type="predicted"/>
<gene>
    <name evidence="2" type="ORF">EMH_0099140</name>
</gene>
<feature type="compositionally biased region" description="Basic residues" evidence="1">
    <location>
        <begin position="60"/>
        <end position="76"/>
    </location>
</feature>
<reference evidence="2" key="1">
    <citation type="submission" date="2013-10" db="EMBL/GenBank/DDBJ databases">
        <title>Genomic analysis of the causative agents of coccidiosis in chickens.</title>
        <authorList>
            <person name="Reid A.J."/>
            <person name="Blake D."/>
            <person name="Billington K."/>
            <person name="Browne H."/>
            <person name="Dunn M."/>
            <person name="Hung S."/>
            <person name="Kawahara F."/>
            <person name="Miranda-Saavedra D."/>
            <person name="Mourier T."/>
            <person name="Nagra H."/>
            <person name="Otto T.D."/>
            <person name="Rawlings N."/>
            <person name="Sanchez A."/>
            <person name="Sanders M."/>
            <person name="Subramaniam C."/>
            <person name="Tay Y."/>
            <person name="Dear P."/>
            <person name="Doerig C."/>
            <person name="Gruber A."/>
            <person name="Parkinson J."/>
            <person name="Shirley M."/>
            <person name="Wan K.L."/>
            <person name="Berriman M."/>
            <person name="Tomley F."/>
            <person name="Pain A."/>
        </authorList>
    </citation>
    <scope>NUCLEOTIDE SEQUENCE [LARGE SCALE GENOMIC DNA]</scope>
    <source>
        <strain evidence="2">Houghton</strain>
    </source>
</reference>